<feature type="domain" description="Thioredoxin" evidence="6">
    <location>
        <begin position="49"/>
        <end position="214"/>
    </location>
</feature>
<dbReference type="EMBL" id="QRGP01000002">
    <property type="protein sequence ID" value="RDV02564.1"/>
    <property type="molecule type" value="Genomic_DNA"/>
</dbReference>
<keyword evidence="5" id="KW-1133">Transmembrane helix</keyword>
<dbReference type="OrthoDB" id="9790194at2"/>
<keyword evidence="5" id="KW-0812">Transmembrane</keyword>
<evidence type="ECO:0000256" key="5">
    <source>
        <dbReference type="SAM" id="Phobius"/>
    </source>
</evidence>
<dbReference type="Pfam" id="PF02630">
    <property type="entry name" value="SCO1-SenC"/>
    <property type="match status" value="1"/>
</dbReference>
<dbReference type="PANTHER" id="PTHR12151:SF25">
    <property type="entry name" value="LINALOOL DEHYDRATASE_ISOMERASE DOMAIN-CONTAINING PROTEIN"/>
    <property type="match status" value="1"/>
</dbReference>
<dbReference type="InterPro" id="IPR013766">
    <property type="entry name" value="Thioredoxin_domain"/>
</dbReference>
<accession>A0A371B4U9</accession>
<comment type="similarity">
    <text evidence="1">Belongs to the SCO1/2 family.</text>
</comment>
<sequence length="214" mass="22755">MPDIDDMPAGGIAAIRKLLWLMAAVAALLGALLYFGLEGSGADKQTPVAAKMPFGGPFELTGADGSVLTEQSLAGKPYAIFFGFTRCPDVCPTTLSRMALWRKQLGKDGDKFNIVFVSVDPARDKPADIGSYVELFDTPIIAATGTDAQLAQIRKGFGVYVKKVPLDPAKPGGDYTIDHTAGVFLMDAQGHLSSIIDHHEAESTALDKLRMLVG</sequence>
<evidence type="ECO:0000313" key="7">
    <source>
        <dbReference type="EMBL" id="RDV02564.1"/>
    </source>
</evidence>
<dbReference type="RefSeq" id="WP_115549668.1">
    <property type="nucleotide sequence ID" value="NZ_QRGP01000002.1"/>
</dbReference>
<dbReference type="CDD" id="cd02968">
    <property type="entry name" value="SCO"/>
    <property type="match status" value="1"/>
</dbReference>
<protein>
    <submittedName>
        <fullName evidence="7">SCO family protein</fullName>
    </submittedName>
</protein>
<gene>
    <name evidence="7" type="ORF">DXH95_11405</name>
</gene>
<feature type="binding site" evidence="3">
    <location>
        <position position="87"/>
    </location>
    <ligand>
        <name>Cu cation</name>
        <dbReference type="ChEBI" id="CHEBI:23378"/>
    </ligand>
</feature>
<feature type="binding site" evidence="3">
    <location>
        <position position="179"/>
    </location>
    <ligand>
        <name>Cu cation</name>
        <dbReference type="ChEBI" id="CHEBI:23378"/>
    </ligand>
</feature>
<keyword evidence="2 3" id="KW-0186">Copper</keyword>
<evidence type="ECO:0000313" key="8">
    <source>
        <dbReference type="Proteomes" id="UP000263833"/>
    </source>
</evidence>
<evidence type="ECO:0000256" key="3">
    <source>
        <dbReference type="PIRSR" id="PIRSR603782-1"/>
    </source>
</evidence>
<evidence type="ECO:0000256" key="2">
    <source>
        <dbReference type="ARBA" id="ARBA00023008"/>
    </source>
</evidence>
<name>A0A371B4U9_9SPHN</name>
<keyword evidence="5" id="KW-0472">Membrane</keyword>
<feature type="binding site" evidence="3">
    <location>
        <position position="91"/>
    </location>
    <ligand>
        <name>Cu cation</name>
        <dbReference type="ChEBI" id="CHEBI:23378"/>
    </ligand>
</feature>
<organism evidence="7 8">
    <name type="scientific">Sphingorhabdus pulchriflava</name>
    <dbReference type="NCBI Taxonomy" id="2292257"/>
    <lineage>
        <taxon>Bacteria</taxon>
        <taxon>Pseudomonadati</taxon>
        <taxon>Pseudomonadota</taxon>
        <taxon>Alphaproteobacteria</taxon>
        <taxon>Sphingomonadales</taxon>
        <taxon>Sphingomonadaceae</taxon>
        <taxon>Sphingorhabdus</taxon>
    </lineage>
</organism>
<evidence type="ECO:0000259" key="6">
    <source>
        <dbReference type="PROSITE" id="PS51352"/>
    </source>
</evidence>
<dbReference type="SUPFAM" id="SSF52833">
    <property type="entry name" value="Thioredoxin-like"/>
    <property type="match status" value="1"/>
</dbReference>
<evidence type="ECO:0000256" key="4">
    <source>
        <dbReference type="PIRSR" id="PIRSR603782-2"/>
    </source>
</evidence>
<feature type="transmembrane region" description="Helical" evidence="5">
    <location>
        <begin position="18"/>
        <end position="37"/>
    </location>
</feature>
<proteinExistence type="inferred from homology"/>
<dbReference type="Gene3D" id="3.40.30.10">
    <property type="entry name" value="Glutaredoxin"/>
    <property type="match status" value="1"/>
</dbReference>
<comment type="caution">
    <text evidence="7">The sequence shown here is derived from an EMBL/GenBank/DDBJ whole genome shotgun (WGS) entry which is preliminary data.</text>
</comment>
<dbReference type="FunFam" id="3.40.30.10:FF:000013">
    <property type="entry name" value="Blast:Protein SCO1 homolog, mitochondrial"/>
    <property type="match status" value="1"/>
</dbReference>
<dbReference type="InterPro" id="IPR003782">
    <property type="entry name" value="SCO1/SenC"/>
</dbReference>
<dbReference type="PANTHER" id="PTHR12151">
    <property type="entry name" value="ELECTRON TRANSPORT PROTIN SCO1/SENC FAMILY MEMBER"/>
    <property type="match status" value="1"/>
</dbReference>
<keyword evidence="4" id="KW-1015">Disulfide bond</keyword>
<evidence type="ECO:0000256" key="1">
    <source>
        <dbReference type="ARBA" id="ARBA00010996"/>
    </source>
</evidence>
<keyword evidence="8" id="KW-1185">Reference proteome</keyword>
<dbReference type="AlphaFoldDB" id="A0A371B4U9"/>
<dbReference type="Proteomes" id="UP000263833">
    <property type="component" value="Unassembled WGS sequence"/>
</dbReference>
<keyword evidence="3" id="KW-0479">Metal-binding</keyword>
<dbReference type="PROSITE" id="PS51352">
    <property type="entry name" value="THIOREDOXIN_2"/>
    <property type="match status" value="1"/>
</dbReference>
<dbReference type="GO" id="GO:0046872">
    <property type="term" value="F:metal ion binding"/>
    <property type="evidence" value="ECO:0007669"/>
    <property type="project" value="UniProtKB-KW"/>
</dbReference>
<feature type="disulfide bond" description="Redox-active" evidence="4">
    <location>
        <begin position="87"/>
        <end position="91"/>
    </location>
</feature>
<reference evidence="8" key="1">
    <citation type="submission" date="2018-08" db="EMBL/GenBank/DDBJ databases">
        <authorList>
            <person name="Kim S.-J."/>
            <person name="Jung G.-Y."/>
        </authorList>
    </citation>
    <scope>NUCLEOTIDE SEQUENCE [LARGE SCALE GENOMIC DNA]</scope>
    <source>
        <strain evidence="8">GY_G</strain>
    </source>
</reference>
<dbReference type="InterPro" id="IPR036249">
    <property type="entry name" value="Thioredoxin-like_sf"/>
</dbReference>